<protein>
    <recommendedName>
        <fullName evidence="6">Amino acid adenylation domain-containing protein</fullName>
    </recommendedName>
</protein>
<proteinExistence type="predicted"/>
<feature type="region of interest" description="Disordered" evidence="1">
    <location>
        <begin position="138"/>
        <end position="163"/>
    </location>
</feature>
<comment type="caution">
    <text evidence="4">The sequence shown here is derived from an EMBL/GenBank/DDBJ whole genome shotgun (WGS) entry which is preliminary data.</text>
</comment>
<dbReference type="InterPro" id="IPR000873">
    <property type="entry name" value="AMP-dep_synth/lig_dom"/>
</dbReference>
<dbReference type="PROSITE" id="PS00455">
    <property type="entry name" value="AMP_BINDING"/>
    <property type="match status" value="1"/>
</dbReference>
<dbReference type="Proteomes" id="UP000635387">
    <property type="component" value="Unassembled WGS sequence"/>
</dbReference>
<dbReference type="Pfam" id="PF00501">
    <property type="entry name" value="AMP-binding"/>
    <property type="match status" value="1"/>
</dbReference>
<evidence type="ECO:0000259" key="2">
    <source>
        <dbReference type="Pfam" id="PF00501"/>
    </source>
</evidence>
<dbReference type="PANTHER" id="PTHR45527">
    <property type="entry name" value="NONRIBOSOMAL PEPTIDE SYNTHETASE"/>
    <property type="match status" value="1"/>
</dbReference>
<evidence type="ECO:0000259" key="3">
    <source>
        <dbReference type="Pfam" id="PF13193"/>
    </source>
</evidence>
<feature type="domain" description="AMP-binding enzyme C-terminal" evidence="3">
    <location>
        <begin position="440"/>
        <end position="516"/>
    </location>
</feature>
<dbReference type="Pfam" id="PF13193">
    <property type="entry name" value="AMP-binding_C"/>
    <property type="match status" value="1"/>
</dbReference>
<sequence length="539" mass="57722">MVSESTELTTPRGLTSLWGGTANPPCLIDALAATAAARPGHVAVRDEDREFTYHDLSRWTGQIAALLADHGIRPGDPVAITGTRSAAIVAAMLAIVRIGATYVPLDAGYPVKRLEYMTADSGARIVLWADTEPGFATGVPSLRIPPPDDPAAAGRRGHTAAPQQPCRADLPVYIIYTSGSTGLPKGVVLPHRSIDNMAHWQRGHSVRPDLRTAQFTPLNFDVWFQEVFGTLTGGGTLVIMPEPLRRDPIALLDWLADNRIERLFLPYVALHMLTTAAAAADSLDGLALREVNLGGEQLVCTATIRDFFRRLPGSRLNVHYGQSESAMVTAHTLTGPPDGWPTLAPIGRPLPGCRVFVDPVDPGEPEVGELLVAGLPLSACYLNQPRLTAVRYVPVAGIGDGGDRTFRTGDLVRVEDEVIHYVGRADNEVKIRGVRVNPLEVDACLLEQPGVTESVCVPLEITEGARQLRAAVTVDGDSLGFDEGRALAALAELLPAQAVPVSITVLPELPRTPSGKADRKAVAHALARMHLRGHLRPGR</sequence>
<dbReference type="InterPro" id="IPR045851">
    <property type="entry name" value="AMP-bd_C_sf"/>
</dbReference>
<dbReference type="SUPFAM" id="SSF56801">
    <property type="entry name" value="Acetyl-CoA synthetase-like"/>
    <property type="match status" value="1"/>
</dbReference>
<dbReference type="Gene3D" id="3.30.300.30">
    <property type="match status" value="1"/>
</dbReference>
<dbReference type="InterPro" id="IPR025110">
    <property type="entry name" value="AMP-bd_C"/>
</dbReference>
<dbReference type="Gene3D" id="3.40.50.12780">
    <property type="entry name" value="N-terminal domain of ligase-like"/>
    <property type="match status" value="1"/>
</dbReference>
<evidence type="ECO:0008006" key="6">
    <source>
        <dbReference type="Google" id="ProtNLM"/>
    </source>
</evidence>
<dbReference type="InterPro" id="IPR020845">
    <property type="entry name" value="AMP-binding_CS"/>
</dbReference>
<keyword evidence="5" id="KW-1185">Reference proteome</keyword>
<accession>A0ABQ3L371</accession>
<dbReference type="InterPro" id="IPR042099">
    <property type="entry name" value="ANL_N_sf"/>
</dbReference>
<reference evidence="5" key="1">
    <citation type="journal article" date="2019" name="Int. J. Syst. Evol. Microbiol.">
        <title>The Global Catalogue of Microorganisms (GCM) 10K type strain sequencing project: providing services to taxonomists for standard genome sequencing and annotation.</title>
        <authorList>
            <consortium name="The Broad Institute Genomics Platform"/>
            <consortium name="The Broad Institute Genome Sequencing Center for Infectious Disease"/>
            <person name="Wu L."/>
            <person name="Ma J."/>
        </authorList>
    </citation>
    <scope>NUCLEOTIDE SEQUENCE [LARGE SCALE GENOMIC DNA]</scope>
    <source>
        <strain evidence="5">CGMCC 4.7683</strain>
    </source>
</reference>
<organism evidence="4 5">
    <name type="scientific">Amycolatopsis oliviviridis</name>
    <dbReference type="NCBI Taxonomy" id="1471590"/>
    <lineage>
        <taxon>Bacteria</taxon>
        <taxon>Bacillati</taxon>
        <taxon>Actinomycetota</taxon>
        <taxon>Actinomycetes</taxon>
        <taxon>Pseudonocardiales</taxon>
        <taxon>Pseudonocardiaceae</taxon>
        <taxon>Amycolatopsis</taxon>
    </lineage>
</organism>
<gene>
    <name evidence="4" type="ORF">GCM10017790_01270</name>
</gene>
<evidence type="ECO:0000313" key="5">
    <source>
        <dbReference type="Proteomes" id="UP000635387"/>
    </source>
</evidence>
<name>A0ABQ3L371_9PSEU</name>
<evidence type="ECO:0000256" key="1">
    <source>
        <dbReference type="SAM" id="MobiDB-lite"/>
    </source>
</evidence>
<evidence type="ECO:0000313" key="4">
    <source>
        <dbReference type="EMBL" id="GHH01376.1"/>
    </source>
</evidence>
<dbReference type="EMBL" id="BNAY01000001">
    <property type="protein sequence ID" value="GHH01376.1"/>
    <property type="molecule type" value="Genomic_DNA"/>
</dbReference>
<feature type="domain" description="AMP-dependent synthetase/ligase" evidence="2">
    <location>
        <begin position="32"/>
        <end position="382"/>
    </location>
</feature>
<dbReference type="PANTHER" id="PTHR45527:SF1">
    <property type="entry name" value="FATTY ACID SYNTHASE"/>
    <property type="match status" value="1"/>
</dbReference>
<dbReference type="RefSeq" id="WP_191250675.1">
    <property type="nucleotide sequence ID" value="NZ_BNAY01000001.1"/>
</dbReference>